<evidence type="ECO:0000256" key="1">
    <source>
        <dbReference type="SAM" id="Phobius"/>
    </source>
</evidence>
<sequence>MSASPMGAGGGPDKTQASIGELLADASRNFSYLLRKEVELAKAELRAEARSFGMVAAMFAAAAIAALLTLVFLSHALWWALSNVMDQGWAALIVAIIWAVIGAVLASRARRQLRTVTALGRTRQTAQEIPDAVKGR</sequence>
<evidence type="ECO:0000313" key="3">
    <source>
        <dbReference type="Proteomes" id="UP000198228"/>
    </source>
</evidence>
<keyword evidence="1" id="KW-0472">Membrane</keyword>
<feature type="transmembrane region" description="Helical" evidence="1">
    <location>
        <begin position="52"/>
        <end position="81"/>
    </location>
</feature>
<accession>A0A1C4XV87</accession>
<proteinExistence type="predicted"/>
<name>A0A1C4XV87_9ACTN</name>
<feature type="transmembrane region" description="Helical" evidence="1">
    <location>
        <begin position="87"/>
        <end position="106"/>
    </location>
</feature>
<dbReference type="RefSeq" id="WP_088961554.1">
    <property type="nucleotide sequence ID" value="NZ_LT607410.1"/>
</dbReference>
<gene>
    <name evidence="2" type="ORF">GA0074696_2862</name>
</gene>
<keyword evidence="1" id="KW-1133">Transmembrane helix</keyword>
<protein>
    <submittedName>
        <fullName evidence="2">Putative Holin-X, holin superfamily III</fullName>
    </submittedName>
</protein>
<dbReference type="Pfam" id="PF07332">
    <property type="entry name" value="Phage_holin_3_6"/>
    <property type="match status" value="1"/>
</dbReference>
<organism evidence="2 3">
    <name type="scientific">Micromonospora purpureochromogenes</name>
    <dbReference type="NCBI Taxonomy" id="47872"/>
    <lineage>
        <taxon>Bacteria</taxon>
        <taxon>Bacillati</taxon>
        <taxon>Actinomycetota</taxon>
        <taxon>Actinomycetes</taxon>
        <taxon>Micromonosporales</taxon>
        <taxon>Micromonosporaceae</taxon>
        <taxon>Micromonospora</taxon>
    </lineage>
</organism>
<evidence type="ECO:0000313" key="2">
    <source>
        <dbReference type="EMBL" id="SCF12256.1"/>
    </source>
</evidence>
<dbReference type="InterPro" id="IPR009937">
    <property type="entry name" value="Phage_holin_3_6"/>
</dbReference>
<dbReference type="Proteomes" id="UP000198228">
    <property type="component" value="Chromosome I"/>
</dbReference>
<dbReference type="AlphaFoldDB" id="A0A1C4XV87"/>
<keyword evidence="1" id="KW-0812">Transmembrane</keyword>
<dbReference type="EMBL" id="LT607410">
    <property type="protein sequence ID" value="SCF12256.1"/>
    <property type="molecule type" value="Genomic_DNA"/>
</dbReference>
<reference evidence="2 3" key="1">
    <citation type="submission" date="2016-06" db="EMBL/GenBank/DDBJ databases">
        <authorList>
            <person name="Kjaerup R.B."/>
            <person name="Dalgaard T.S."/>
            <person name="Juul-Madsen H.R."/>
        </authorList>
    </citation>
    <scope>NUCLEOTIDE SEQUENCE [LARGE SCALE GENOMIC DNA]</scope>
    <source>
        <strain evidence="2 3">DSM 43821</strain>
    </source>
</reference>